<feature type="transmembrane region" description="Helical" evidence="6">
    <location>
        <begin position="279"/>
        <end position="303"/>
    </location>
</feature>
<comment type="subcellular location">
    <subcellularLocation>
        <location evidence="1">Membrane</location>
        <topology evidence="1">Multi-pass membrane protein</topology>
    </subcellularLocation>
</comment>
<feature type="region of interest" description="Disordered" evidence="5">
    <location>
        <begin position="1"/>
        <end position="55"/>
    </location>
</feature>
<organism evidence="7 8">
    <name type="scientific">Marinobacter subterrani</name>
    <dbReference type="NCBI Taxonomy" id="1658765"/>
    <lineage>
        <taxon>Bacteria</taxon>
        <taxon>Pseudomonadati</taxon>
        <taxon>Pseudomonadota</taxon>
        <taxon>Gammaproteobacteria</taxon>
        <taxon>Pseudomonadales</taxon>
        <taxon>Marinobacteraceae</taxon>
        <taxon>Marinobacter</taxon>
    </lineage>
</organism>
<dbReference type="RefSeq" id="WP_082146467.1">
    <property type="nucleotide sequence ID" value="NZ_LFBU01000001.1"/>
</dbReference>
<protein>
    <submittedName>
        <fullName evidence="7">Formate/nitrite transporter FocA, FNT family</fullName>
    </submittedName>
</protein>
<sequence>MSDGEANRDTTSEKKAKEVADEQESRAKVQDRESREQTPTSSEKSLTPKERETVAEHRNLSSLTVYSIILREGEEELKRPKISLWWSGVAAGLGISTSVLVEGIIRSNLGSDHPYLTLIESLGYSFGFVLVILCRLQLFTENTITVVLPVLAQPTRNRFYCTARLWGIVLVANLCGTFITAAIGVHGGILPADILAAMVEMSRHLATLTPAETLLRGIPSGFFIAAIVWMLPSAKRSEVLVIVMFTWLIAAGDFTHVIAGSNEIFTLVLSGEMSFFNALIYHISPVLIGNIIGGTGLFAMLAYGQVHEEM</sequence>
<dbReference type="Gene3D" id="1.20.1080.10">
    <property type="entry name" value="Glycerol uptake facilitator protein"/>
    <property type="match status" value="1"/>
</dbReference>
<dbReference type="Proteomes" id="UP000036102">
    <property type="component" value="Unassembled WGS sequence"/>
</dbReference>
<dbReference type="AlphaFoldDB" id="A0A0J7JDD0"/>
<dbReference type="EMBL" id="LFBU01000001">
    <property type="protein sequence ID" value="KMQ76087.1"/>
    <property type="molecule type" value="Genomic_DNA"/>
</dbReference>
<dbReference type="GO" id="GO:0005886">
    <property type="term" value="C:plasma membrane"/>
    <property type="evidence" value="ECO:0007669"/>
    <property type="project" value="TreeGrafter"/>
</dbReference>
<dbReference type="PANTHER" id="PTHR30520:SF2">
    <property type="entry name" value="INNER MEMBRANE PROTEIN YFDC"/>
    <property type="match status" value="1"/>
</dbReference>
<dbReference type="PATRIC" id="fig|1658765.3.peg.2309"/>
<evidence type="ECO:0000256" key="4">
    <source>
        <dbReference type="ARBA" id="ARBA00023136"/>
    </source>
</evidence>
<keyword evidence="2 6" id="KW-0812">Transmembrane</keyword>
<feature type="transmembrane region" description="Helical" evidence="6">
    <location>
        <begin position="214"/>
        <end position="232"/>
    </location>
</feature>
<evidence type="ECO:0000256" key="6">
    <source>
        <dbReference type="SAM" id="Phobius"/>
    </source>
</evidence>
<dbReference type="GO" id="GO:0015499">
    <property type="term" value="F:formate transmembrane transporter activity"/>
    <property type="evidence" value="ECO:0007669"/>
    <property type="project" value="TreeGrafter"/>
</dbReference>
<dbReference type="InterPro" id="IPR023271">
    <property type="entry name" value="Aquaporin-like"/>
</dbReference>
<feature type="compositionally biased region" description="Basic and acidic residues" evidence="5">
    <location>
        <begin position="46"/>
        <end position="55"/>
    </location>
</feature>
<evidence type="ECO:0000256" key="5">
    <source>
        <dbReference type="SAM" id="MobiDB-lite"/>
    </source>
</evidence>
<accession>A0A0J7JDD0</accession>
<evidence type="ECO:0000256" key="3">
    <source>
        <dbReference type="ARBA" id="ARBA00022989"/>
    </source>
</evidence>
<evidence type="ECO:0000256" key="1">
    <source>
        <dbReference type="ARBA" id="ARBA00004141"/>
    </source>
</evidence>
<evidence type="ECO:0000313" key="7">
    <source>
        <dbReference type="EMBL" id="KMQ76087.1"/>
    </source>
</evidence>
<dbReference type="Pfam" id="PF01226">
    <property type="entry name" value="Form_Nir_trans"/>
    <property type="match status" value="1"/>
</dbReference>
<feature type="compositionally biased region" description="Basic and acidic residues" evidence="5">
    <location>
        <begin position="1"/>
        <end position="36"/>
    </location>
</feature>
<dbReference type="InterPro" id="IPR000292">
    <property type="entry name" value="For/NO2_transpt"/>
</dbReference>
<keyword evidence="8" id="KW-1185">Reference proteome</keyword>
<feature type="transmembrane region" description="Helical" evidence="6">
    <location>
        <begin position="239"/>
        <end position="259"/>
    </location>
</feature>
<feature type="transmembrane region" description="Helical" evidence="6">
    <location>
        <begin position="84"/>
        <end position="105"/>
    </location>
</feature>
<gene>
    <name evidence="7" type="ORF">Msub_12296</name>
</gene>
<dbReference type="PANTHER" id="PTHR30520">
    <property type="entry name" value="FORMATE TRANSPORTER-RELATED"/>
    <property type="match status" value="1"/>
</dbReference>
<keyword evidence="3 6" id="KW-1133">Transmembrane helix</keyword>
<feature type="transmembrane region" description="Helical" evidence="6">
    <location>
        <begin position="163"/>
        <end position="185"/>
    </location>
</feature>
<reference evidence="7 8" key="1">
    <citation type="submission" date="2015-06" db="EMBL/GenBank/DDBJ databases">
        <title>Marinobacter subterrani, a genetically tractable neutrophilic iron-oxidizing strain isolated from the Soudan Iron Mine.</title>
        <authorList>
            <person name="Bonis B.M."/>
            <person name="Gralnick J.A."/>
        </authorList>
    </citation>
    <scope>NUCLEOTIDE SEQUENCE [LARGE SCALE GENOMIC DNA]</scope>
    <source>
        <strain evidence="7 8">JG233</strain>
    </source>
</reference>
<comment type="caution">
    <text evidence="7">The sequence shown here is derived from an EMBL/GenBank/DDBJ whole genome shotgun (WGS) entry which is preliminary data.</text>
</comment>
<dbReference type="OrthoDB" id="261587at2"/>
<dbReference type="STRING" id="1658765.Msub_12296"/>
<keyword evidence="4 6" id="KW-0472">Membrane</keyword>
<name>A0A0J7JDD0_9GAMM</name>
<evidence type="ECO:0000313" key="8">
    <source>
        <dbReference type="Proteomes" id="UP000036102"/>
    </source>
</evidence>
<evidence type="ECO:0000256" key="2">
    <source>
        <dbReference type="ARBA" id="ARBA00022692"/>
    </source>
</evidence>
<proteinExistence type="predicted"/>